<keyword evidence="1" id="KW-0812">Transmembrane</keyword>
<evidence type="ECO:0000256" key="1">
    <source>
        <dbReference type="SAM" id="Phobius"/>
    </source>
</evidence>
<dbReference type="EMBL" id="CP016616">
    <property type="protein sequence ID" value="ANY78232.1"/>
    <property type="molecule type" value="Genomic_DNA"/>
</dbReference>
<dbReference type="KEGG" id="moc:BB934_08295"/>
<accession>A0A1B2EEC4</accession>
<keyword evidence="1" id="KW-1133">Transmembrane helix</keyword>
<dbReference type="OrthoDB" id="10000945at2"/>
<sequence>MNNDNSGAIVFLLAAILCVLLFGSGAVLSGLGWGVGIVGVLAIGFFILAGIARFFGAMRDEMAASRARREPWLWLFVVWPASRCFSSSSASGRCAGWMAASALCLP</sequence>
<gene>
    <name evidence="2" type="ORF">BB934_08295</name>
</gene>
<feature type="transmembrane region" description="Helical" evidence="1">
    <location>
        <begin position="33"/>
        <end position="56"/>
    </location>
</feature>
<keyword evidence="1" id="KW-0472">Membrane</keyword>
<feature type="transmembrane region" description="Helical" evidence="1">
    <location>
        <begin position="7"/>
        <end position="27"/>
    </location>
</feature>
<protein>
    <submittedName>
        <fullName evidence="2">Uncharacterized protein</fullName>
    </submittedName>
</protein>
<proteinExistence type="predicted"/>
<organism evidence="2">
    <name type="scientific">Microvirga ossetica</name>
    <dbReference type="NCBI Taxonomy" id="1882682"/>
    <lineage>
        <taxon>Bacteria</taxon>
        <taxon>Pseudomonadati</taxon>
        <taxon>Pseudomonadota</taxon>
        <taxon>Alphaproteobacteria</taxon>
        <taxon>Hyphomicrobiales</taxon>
        <taxon>Methylobacteriaceae</taxon>
        <taxon>Microvirga</taxon>
    </lineage>
</organism>
<dbReference type="AlphaFoldDB" id="A0A1B2EEC4"/>
<reference evidence="2" key="1">
    <citation type="submission" date="2016-07" db="EMBL/GenBank/DDBJ databases">
        <title>Microvirga ossetica sp. nov. a new species of rhizobia isolated from root nodules of the legume species Vicia alpestris Steven originated from North Ossetia region in the Caucasus.</title>
        <authorList>
            <person name="Safronova V.I."/>
            <person name="Kuznetsova I.G."/>
            <person name="Sazanova A.L."/>
            <person name="Belimov A."/>
            <person name="Andronov E."/>
            <person name="Osledkin Y.S."/>
            <person name="Onishchuk O.P."/>
            <person name="Kurchak O.N."/>
            <person name="Shaposhnikov A.I."/>
            <person name="Willems A."/>
            <person name="Tikhonovich I.A."/>
        </authorList>
    </citation>
    <scope>NUCLEOTIDE SEQUENCE [LARGE SCALE GENOMIC DNA]</scope>
    <source>
        <strain evidence="2">V5/3M</strain>
    </source>
</reference>
<name>A0A1B2EEC4_9HYPH</name>
<dbReference type="RefSeq" id="WP_099509224.1">
    <property type="nucleotide sequence ID" value="NZ_CP016616.1"/>
</dbReference>
<evidence type="ECO:0000313" key="2">
    <source>
        <dbReference type="EMBL" id="ANY78232.1"/>
    </source>
</evidence>